<keyword evidence="5" id="KW-0862">Zinc</keyword>
<accession>A0A0E0RYM5</accession>
<evidence type="ECO:0000256" key="5">
    <source>
        <dbReference type="ARBA" id="ARBA00022833"/>
    </source>
</evidence>
<dbReference type="Proteomes" id="UP000070720">
    <property type="component" value="Chromosome 2"/>
</dbReference>
<dbReference type="SUPFAM" id="SSF55486">
    <property type="entry name" value="Metalloproteases ('zincins'), catalytic domain"/>
    <property type="match status" value="1"/>
</dbReference>
<reference evidence="9 11" key="3">
    <citation type="journal article" date="2015" name="BMC Genomics">
        <title>The completed genome sequence of the pathogenic ascomycete fungus Fusarium graminearum.</title>
        <authorList>
            <person name="King R."/>
            <person name="Urban M."/>
            <person name="Hammond-Kosack M.C."/>
            <person name="Hassani-Pak K."/>
            <person name="Hammond-Kosack K.E."/>
        </authorList>
    </citation>
    <scope>NUCLEOTIDE SEQUENCE [LARGE SCALE GENOMIC DNA]</scope>
    <source>
        <strain evidence="11">ATCC MYA-4620 / CBS 123657 / FGSC 9075 / NRRL 31084 / PH-1</strain>
        <strain evidence="9">PH-1</strain>
    </source>
</reference>
<gene>
    <name evidence="10" type="primary">FG08091.1</name>
    <name evidence="9" type="ORF">FGRAMPH1_01T09097</name>
</gene>
<keyword evidence="2" id="KW-0645">Protease</keyword>
<reference evidence="10" key="4">
    <citation type="submission" date="2017-01" db="UniProtKB">
        <authorList>
            <consortium name="EnsemblFungi"/>
        </authorList>
    </citation>
    <scope>IDENTIFICATION</scope>
    <source>
        <strain evidence="10">PH-1 / ATCC MYA-4620 / FGSC 9075 / NRRL 31084</strain>
    </source>
</reference>
<evidence type="ECO:0000313" key="9">
    <source>
        <dbReference type="EMBL" id="CEF76350.1"/>
    </source>
</evidence>
<dbReference type="PANTHER" id="PTHR43579">
    <property type="match status" value="1"/>
</dbReference>
<dbReference type="InterPro" id="IPR052759">
    <property type="entry name" value="Metalloprotease_M4"/>
</dbReference>
<accession>A0A098DD37</accession>
<dbReference type="InterPro" id="IPR023612">
    <property type="entry name" value="Peptidase_M4"/>
</dbReference>
<evidence type="ECO:0000256" key="3">
    <source>
        <dbReference type="ARBA" id="ARBA00022723"/>
    </source>
</evidence>
<evidence type="ECO:0000256" key="2">
    <source>
        <dbReference type="ARBA" id="ARBA00022670"/>
    </source>
</evidence>
<dbReference type="PRINTS" id="PR00730">
    <property type="entry name" value="THERMOLYSIN"/>
</dbReference>
<dbReference type="STRING" id="229533.A0A098DD37"/>
<feature type="domain" description="Peptidase M4 C-terminal" evidence="8">
    <location>
        <begin position="307"/>
        <end position="413"/>
    </location>
</feature>
<dbReference type="GO" id="GO:0006508">
    <property type="term" value="P:proteolysis"/>
    <property type="evidence" value="ECO:0007669"/>
    <property type="project" value="UniProtKB-KW"/>
</dbReference>
<dbReference type="GO" id="GO:0004222">
    <property type="term" value="F:metalloendopeptidase activity"/>
    <property type="evidence" value="ECO:0007669"/>
    <property type="project" value="InterPro"/>
</dbReference>
<dbReference type="InterPro" id="IPR013856">
    <property type="entry name" value="Peptidase_M4_domain"/>
</dbReference>
<dbReference type="Gene3D" id="1.10.390.10">
    <property type="entry name" value="Neutral Protease Domain 2"/>
    <property type="match status" value="1"/>
</dbReference>
<keyword evidence="6" id="KW-0482">Metalloprotease</keyword>
<dbReference type="GO" id="GO:0046872">
    <property type="term" value="F:metal ion binding"/>
    <property type="evidence" value="ECO:0007669"/>
    <property type="project" value="UniProtKB-KW"/>
</dbReference>
<dbReference type="InterPro" id="IPR001570">
    <property type="entry name" value="Peptidase_M4_C_domain"/>
</dbReference>
<dbReference type="EMBL" id="HG970333">
    <property type="protein sequence ID" value="CEF76350.1"/>
    <property type="molecule type" value="Genomic_DNA"/>
</dbReference>
<dbReference type="InParanoid" id="A0A098DD37"/>
<evidence type="ECO:0000313" key="10">
    <source>
        <dbReference type="EnsemblFungi" id="CEF76350"/>
    </source>
</evidence>
<organism evidence="9 11">
    <name type="scientific">Gibberella zeae (strain ATCC MYA-4620 / CBS 123657 / FGSC 9075 / NRRL 31084 / PH-1)</name>
    <name type="common">Wheat head blight fungus</name>
    <name type="synonym">Fusarium graminearum</name>
    <dbReference type="NCBI Taxonomy" id="229533"/>
    <lineage>
        <taxon>Eukaryota</taxon>
        <taxon>Fungi</taxon>
        <taxon>Dikarya</taxon>
        <taxon>Ascomycota</taxon>
        <taxon>Pezizomycotina</taxon>
        <taxon>Sordariomycetes</taxon>
        <taxon>Hypocreomycetidae</taxon>
        <taxon>Hypocreales</taxon>
        <taxon>Nectriaceae</taxon>
        <taxon>Fusarium</taxon>
    </lineage>
</organism>
<dbReference type="AlphaFoldDB" id="A0A098DD37"/>
<evidence type="ECO:0000259" key="8">
    <source>
        <dbReference type="Pfam" id="PF02868"/>
    </source>
</evidence>
<reference evidence="10 11" key="1">
    <citation type="journal article" date="2007" name="Science">
        <title>The Fusarium graminearum genome reveals a link between localized polymorphism and pathogen specialization.</title>
        <authorList>
            <person name="Cuomo C.A."/>
            <person name="Gueldener U."/>
            <person name="Xu J.-R."/>
            <person name="Trail F."/>
            <person name="Turgeon B.G."/>
            <person name="Di Pietro A."/>
            <person name="Walton J.D."/>
            <person name="Ma L.-J."/>
            <person name="Baker S.E."/>
            <person name="Rep M."/>
            <person name="Adam G."/>
            <person name="Antoniw J."/>
            <person name="Baldwin T."/>
            <person name="Calvo S.E."/>
            <person name="Chang Y.-L."/>
            <person name="DeCaprio D."/>
            <person name="Gale L.R."/>
            <person name="Gnerre S."/>
            <person name="Goswami R.S."/>
            <person name="Hammond-Kosack K."/>
            <person name="Harris L.J."/>
            <person name="Hilburn K."/>
            <person name="Kennell J.C."/>
            <person name="Kroken S."/>
            <person name="Magnuson J.K."/>
            <person name="Mannhaupt G."/>
            <person name="Mauceli E.W."/>
            <person name="Mewes H.-W."/>
            <person name="Mitterbauer R."/>
            <person name="Muehlbauer G."/>
            <person name="Muensterkoetter M."/>
            <person name="Nelson D."/>
            <person name="O'Donnell K."/>
            <person name="Ouellet T."/>
            <person name="Qi W."/>
            <person name="Quesneville H."/>
            <person name="Roncero M.I.G."/>
            <person name="Seong K.-Y."/>
            <person name="Tetko I.V."/>
            <person name="Urban M."/>
            <person name="Waalwijk C."/>
            <person name="Ward T.J."/>
            <person name="Yao J."/>
            <person name="Birren B.W."/>
            <person name="Kistler H.C."/>
        </authorList>
    </citation>
    <scope>NUCLEOTIDE SEQUENCE [LARGE SCALE GENOMIC DNA]</scope>
    <source>
        <strain evidence="11">ATCC MYA-4620 / CBS 123657 / FGSC 9075 / NRRL 31084 / PH-1</strain>
        <strain evidence="10">PH-1 / ATCC MYA-4620 / FGSC 9075 / NRRL 31084</strain>
    </source>
</reference>
<dbReference type="VEuPathDB" id="FungiDB:FGRAMPH1_01G09097"/>
<evidence type="ECO:0000259" key="7">
    <source>
        <dbReference type="Pfam" id="PF01447"/>
    </source>
</evidence>
<dbReference type="Pfam" id="PF01447">
    <property type="entry name" value="Peptidase_M4"/>
    <property type="match status" value="1"/>
</dbReference>
<proteinExistence type="inferred from homology"/>
<protein>
    <submittedName>
        <fullName evidence="9">Chromosome 2, complete genome</fullName>
    </submittedName>
</protein>
<dbReference type="PANTHER" id="PTHR43579:SF1">
    <property type="entry name" value="NEUTRAL METALLOPROTEINASE"/>
    <property type="match status" value="1"/>
</dbReference>
<evidence type="ECO:0000313" key="11">
    <source>
        <dbReference type="Proteomes" id="UP000070720"/>
    </source>
</evidence>
<dbReference type="Gene3D" id="3.10.170.10">
    <property type="match status" value="1"/>
</dbReference>
<dbReference type="EnsemblFungi" id="CEF76350">
    <property type="protein sequence ID" value="CEF76350"/>
    <property type="gene ID" value="FGRRES_08091_M"/>
</dbReference>
<name>A0A098DD37_GIBZE</name>
<evidence type="ECO:0000256" key="4">
    <source>
        <dbReference type="ARBA" id="ARBA00022801"/>
    </source>
</evidence>
<keyword evidence="11" id="KW-1185">Reference proteome</keyword>
<dbReference type="InterPro" id="IPR027268">
    <property type="entry name" value="Peptidase_M4/M1_CTD_sf"/>
</dbReference>
<feature type="domain" description="Peptidase M4" evidence="7">
    <location>
        <begin position="132"/>
        <end position="203"/>
    </location>
</feature>
<comment type="similarity">
    <text evidence="1">Belongs to the peptidase M4 family.</text>
</comment>
<evidence type="ECO:0000256" key="6">
    <source>
        <dbReference type="ARBA" id="ARBA00023049"/>
    </source>
</evidence>
<dbReference type="Pfam" id="PF02868">
    <property type="entry name" value="Peptidase_M4_C"/>
    <property type="match status" value="1"/>
</dbReference>
<evidence type="ECO:0000256" key="1">
    <source>
        <dbReference type="ARBA" id="ARBA00009388"/>
    </source>
</evidence>
<keyword evidence="3" id="KW-0479">Metal-binding</keyword>
<sequence length="427" mass="46818">MEGHATSHWCSFIPDSFLRDLANDNTLGPEARQSVNDTINGGHSLSFHASHAGIVDEGDHKLSRAERSERLSGLEVPSQVDVSNGKVRDTRGDIVPLIYTARGQETLPGISVHGGRQAIDRNRGQTVASIVRDIFTFFEFEYGYRIFEKTGNAVAVTINYGHNYLNAHWTGRRVVLGSGNPAVLDDFHQAHDVVAHEITHGIILRTSGLKIVGQPGELSEHLADVFGLLYKHHASSCAWKSAPDCVWTVGESLWASPEGFFGWSSFPNVSRQLWTASGGKIVENHSRHSPSTALDVDSSEVRNFKTRPRFLRSFSNPTLTNPRQPDHYLEYCKNDDVHHNSGIPNHAFYLAAISAGGPPLEGVGKVWFRAMTDTGLGADCTFAKFAAFTKAYAERDFGGLVEAVKTGWKEVGVTPKEIPGLQAMLSN</sequence>
<keyword evidence="4" id="KW-0378">Hydrolase</keyword>
<reference evidence="10 11" key="2">
    <citation type="journal article" date="2010" name="Nature">
        <title>Comparative genomics reveals mobile pathogenicity chromosomes in Fusarium.</title>
        <authorList>
            <person name="Ma L.J."/>
            <person name="van der Does H.C."/>
            <person name="Borkovich K.A."/>
            <person name="Coleman J.J."/>
            <person name="Daboussi M.J."/>
            <person name="Di Pietro A."/>
            <person name="Dufresne M."/>
            <person name="Freitag M."/>
            <person name="Grabherr M."/>
            <person name="Henrissat B."/>
            <person name="Houterman P.M."/>
            <person name="Kang S."/>
            <person name="Shim W.B."/>
            <person name="Woloshuk C."/>
            <person name="Xie X."/>
            <person name="Xu J.R."/>
            <person name="Antoniw J."/>
            <person name="Baker S.E."/>
            <person name="Bluhm B.H."/>
            <person name="Breakspear A."/>
            <person name="Brown D.W."/>
            <person name="Butchko R.A."/>
            <person name="Chapman S."/>
            <person name="Coulson R."/>
            <person name="Coutinho P.M."/>
            <person name="Danchin E.G."/>
            <person name="Diener A."/>
            <person name="Gale L.R."/>
            <person name="Gardiner D.M."/>
            <person name="Goff S."/>
            <person name="Hammond-Kosack K.E."/>
            <person name="Hilburn K."/>
            <person name="Hua-Van A."/>
            <person name="Jonkers W."/>
            <person name="Kazan K."/>
            <person name="Kodira C.D."/>
            <person name="Koehrsen M."/>
            <person name="Kumar L."/>
            <person name="Lee Y.H."/>
            <person name="Li L."/>
            <person name="Manners J.M."/>
            <person name="Miranda-Saavedra D."/>
            <person name="Mukherjee M."/>
            <person name="Park G."/>
            <person name="Park J."/>
            <person name="Park S.Y."/>
            <person name="Proctor R.H."/>
            <person name="Regev A."/>
            <person name="Ruiz-Roldan M.C."/>
            <person name="Sain D."/>
            <person name="Sakthikumar S."/>
            <person name="Sykes S."/>
            <person name="Schwartz D.C."/>
            <person name="Turgeon B.G."/>
            <person name="Wapinski I."/>
            <person name="Yoder O."/>
            <person name="Young S."/>
            <person name="Zeng Q."/>
            <person name="Zhou S."/>
            <person name="Galagan J."/>
            <person name="Cuomo C.A."/>
            <person name="Kistler H.C."/>
            <person name="Rep M."/>
        </authorList>
    </citation>
    <scope>GENOME REANNOTATION</scope>
    <source>
        <strain evidence="11">ATCC MYA-4620 / CBS 123657 / FGSC 9075 / NRRL 31084 / PH-1</strain>
        <strain evidence="10">PH-1 / ATCC MYA-4620 / FGSC 9075 / NRRL 31084</strain>
    </source>
</reference>